<dbReference type="Proteomes" id="UP000797356">
    <property type="component" value="Chromosome 1"/>
</dbReference>
<reference evidence="2" key="1">
    <citation type="journal article" date="2017" name="Gigascience">
        <title>The genome draft of coconut (Cocos nucifera).</title>
        <authorList>
            <person name="Xiao Y."/>
            <person name="Xu P."/>
            <person name="Fan H."/>
            <person name="Baudouin L."/>
            <person name="Xia W."/>
            <person name="Bocs S."/>
            <person name="Xu J."/>
            <person name="Li Q."/>
            <person name="Guo A."/>
            <person name="Zhou L."/>
            <person name="Li J."/>
            <person name="Wu Y."/>
            <person name="Ma Z."/>
            <person name="Armero A."/>
            <person name="Issali A.E."/>
            <person name="Liu N."/>
            <person name="Peng M."/>
            <person name="Yang Y."/>
        </authorList>
    </citation>
    <scope>NUCLEOTIDE SEQUENCE</scope>
    <source>
        <tissue evidence="2">Spear leaf of Hainan Tall coconut</tissue>
    </source>
</reference>
<proteinExistence type="predicted"/>
<organism evidence="2 3">
    <name type="scientific">Cocos nucifera</name>
    <name type="common">Coconut palm</name>
    <dbReference type="NCBI Taxonomy" id="13894"/>
    <lineage>
        <taxon>Eukaryota</taxon>
        <taxon>Viridiplantae</taxon>
        <taxon>Streptophyta</taxon>
        <taxon>Embryophyta</taxon>
        <taxon>Tracheophyta</taxon>
        <taxon>Spermatophyta</taxon>
        <taxon>Magnoliopsida</taxon>
        <taxon>Liliopsida</taxon>
        <taxon>Arecaceae</taxon>
        <taxon>Arecoideae</taxon>
        <taxon>Cocoseae</taxon>
        <taxon>Attaleinae</taxon>
        <taxon>Cocos</taxon>
    </lineage>
</organism>
<evidence type="ECO:0000313" key="3">
    <source>
        <dbReference type="Proteomes" id="UP000797356"/>
    </source>
</evidence>
<evidence type="ECO:0000313" key="2">
    <source>
        <dbReference type="EMBL" id="KAG1328200.1"/>
    </source>
</evidence>
<name>A0A8K0HX75_COCNU</name>
<keyword evidence="3" id="KW-1185">Reference proteome</keyword>
<evidence type="ECO:0000256" key="1">
    <source>
        <dbReference type="SAM" id="MobiDB-lite"/>
    </source>
</evidence>
<accession>A0A8K0HX75</accession>
<protein>
    <submittedName>
        <fullName evidence="2">Uncharacterized protein</fullName>
    </submittedName>
</protein>
<comment type="caution">
    <text evidence="2">The sequence shown here is derived from an EMBL/GenBank/DDBJ whole genome shotgun (WGS) entry which is preliminary data.</text>
</comment>
<gene>
    <name evidence="2" type="ORF">COCNU_01G021340</name>
</gene>
<dbReference type="AlphaFoldDB" id="A0A8K0HX75"/>
<dbReference type="OrthoDB" id="5376140at2759"/>
<dbReference type="EMBL" id="CM017872">
    <property type="protein sequence ID" value="KAG1328200.1"/>
    <property type="molecule type" value="Genomic_DNA"/>
</dbReference>
<reference evidence="2" key="2">
    <citation type="submission" date="2019-07" db="EMBL/GenBank/DDBJ databases">
        <authorList>
            <person name="Yang Y."/>
            <person name="Bocs S."/>
            <person name="Baudouin L."/>
        </authorList>
    </citation>
    <scope>NUCLEOTIDE SEQUENCE</scope>
    <source>
        <tissue evidence="2">Spear leaf of Hainan Tall coconut</tissue>
    </source>
</reference>
<sequence>MIPEERKRKHMVLTSPKAPWCGLAQPPKEGLRQKMEEKRQTKQIIRSKLAVHKKASMKQNAGMVPVVSRREKLMQATTTRLINRIWKDYYNRYFPEQPKEGDDHGLIEEKI</sequence>
<feature type="region of interest" description="Disordered" evidence="1">
    <location>
        <begin position="1"/>
        <end position="36"/>
    </location>
</feature>